<evidence type="ECO:0000256" key="3">
    <source>
        <dbReference type="ARBA" id="ARBA00022898"/>
    </source>
</evidence>
<dbReference type="SUPFAM" id="SSF53686">
    <property type="entry name" value="Tryptophan synthase beta subunit-like PLP-dependent enzymes"/>
    <property type="match status" value="1"/>
</dbReference>
<dbReference type="Pfam" id="PF00291">
    <property type="entry name" value="PALP"/>
    <property type="match status" value="1"/>
</dbReference>
<comment type="caution">
    <text evidence="7">The sequence shown here is derived from an EMBL/GenBank/DDBJ whole genome shotgun (WGS) entry which is preliminary data.</text>
</comment>
<dbReference type="InterPro" id="IPR001926">
    <property type="entry name" value="TrpB-like_PALP"/>
</dbReference>
<evidence type="ECO:0000256" key="2">
    <source>
        <dbReference type="ARBA" id="ARBA00008639"/>
    </source>
</evidence>
<protein>
    <submittedName>
        <fullName evidence="7">Pyridoxal-phosphate dependent enzyme</fullName>
    </submittedName>
</protein>
<feature type="domain" description="Tryptophan synthase beta chain-like PALP" evidence="6">
    <location>
        <begin position="4"/>
        <end position="290"/>
    </location>
</feature>
<dbReference type="InterPro" id="IPR036052">
    <property type="entry name" value="TrpB-like_PALP_sf"/>
</dbReference>
<dbReference type="InterPro" id="IPR027278">
    <property type="entry name" value="ACCD_DCysDesulf"/>
</dbReference>
<dbReference type="PANTHER" id="PTHR43780:SF2">
    <property type="entry name" value="1-AMINOCYCLOPROPANE-1-CARBOXYLATE DEAMINASE-RELATED"/>
    <property type="match status" value="1"/>
</dbReference>
<comment type="cofactor">
    <cofactor evidence="1">
        <name>pyridoxal 5'-phosphate</name>
        <dbReference type="ChEBI" id="CHEBI:597326"/>
    </cofactor>
</comment>
<organism evidence="7 8">
    <name type="scientific">Undibacterium nitidum</name>
    <dbReference type="NCBI Taxonomy" id="2762298"/>
    <lineage>
        <taxon>Bacteria</taxon>
        <taxon>Pseudomonadati</taxon>
        <taxon>Pseudomonadota</taxon>
        <taxon>Betaproteobacteria</taxon>
        <taxon>Burkholderiales</taxon>
        <taxon>Oxalobacteraceae</taxon>
        <taxon>Undibacterium</taxon>
    </lineage>
</organism>
<dbReference type="PIRSF" id="PIRSF006278">
    <property type="entry name" value="ACCD_DCysDesulf"/>
    <property type="match status" value="1"/>
</dbReference>
<evidence type="ECO:0000256" key="5">
    <source>
        <dbReference type="PIRSR" id="PIRSR006278-2"/>
    </source>
</evidence>
<evidence type="ECO:0000313" key="7">
    <source>
        <dbReference type="EMBL" id="MBC3883386.1"/>
    </source>
</evidence>
<dbReference type="RefSeq" id="WP_186918007.1">
    <property type="nucleotide sequence ID" value="NZ_JACOFZ010000014.1"/>
</dbReference>
<keyword evidence="8" id="KW-1185">Reference proteome</keyword>
<dbReference type="GO" id="GO:0019148">
    <property type="term" value="F:D-cysteine desulfhydrase activity"/>
    <property type="evidence" value="ECO:0007669"/>
    <property type="project" value="TreeGrafter"/>
</dbReference>
<feature type="active site" description="Nucleophile" evidence="4">
    <location>
        <position position="62"/>
    </location>
</feature>
<feature type="modified residue" description="N6-(pyridoxal phosphate)lysine" evidence="5">
    <location>
        <position position="35"/>
    </location>
</feature>
<evidence type="ECO:0000256" key="4">
    <source>
        <dbReference type="PIRSR" id="PIRSR006278-1"/>
    </source>
</evidence>
<comment type="similarity">
    <text evidence="2">Belongs to the ACC deaminase/D-cysteine desulfhydrase family.</text>
</comment>
<keyword evidence="3 5" id="KW-0663">Pyridoxal phosphate</keyword>
<dbReference type="AlphaFoldDB" id="A0A923HSP2"/>
<name>A0A923HSP2_9BURK</name>
<accession>A0A923HSP2</accession>
<dbReference type="EMBL" id="JACOFZ010000014">
    <property type="protein sequence ID" value="MBC3883386.1"/>
    <property type="molecule type" value="Genomic_DNA"/>
</dbReference>
<evidence type="ECO:0000313" key="8">
    <source>
        <dbReference type="Proteomes" id="UP000627446"/>
    </source>
</evidence>
<gene>
    <name evidence="7" type="ORF">H8K36_18495</name>
</gene>
<reference evidence="7" key="1">
    <citation type="submission" date="2020-08" db="EMBL/GenBank/DDBJ databases">
        <title>Novel species isolated from subtropical streams in China.</title>
        <authorList>
            <person name="Lu H."/>
        </authorList>
    </citation>
    <scope>NUCLEOTIDE SEQUENCE</scope>
    <source>
        <strain evidence="7">LX22W</strain>
    </source>
</reference>
<dbReference type="Proteomes" id="UP000627446">
    <property type="component" value="Unassembled WGS sequence"/>
</dbReference>
<evidence type="ECO:0000259" key="6">
    <source>
        <dbReference type="Pfam" id="PF00291"/>
    </source>
</evidence>
<evidence type="ECO:0000256" key="1">
    <source>
        <dbReference type="ARBA" id="ARBA00001933"/>
    </source>
</evidence>
<proteinExistence type="inferred from homology"/>
<dbReference type="Gene3D" id="3.40.50.1100">
    <property type="match status" value="2"/>
</dbReference>
<dbReference type="PANTHER" id="PTHR43780">
    <property type="entry name" value="1-AMINOCYCLOPROPANE-1-CARBOXYLATE DEAMINASE-RELATED"/>
    <property type="match status" value="1"/>
</dbReference>
<sequence>MQVTPLQQIESGLFSGYKIWMKRDDLLHPIVSGNKYRKLKYALPKEHSKEISTVVSMGGPWSNHLHALAYACRESSLSSIGLVRGLRKDSDPLTACLQDCVENGMQLHFVSREDYRLLREIPDYWRKFISNDSPQVKWLAEGGKSIEAMRGVTEVVEEIQLQLGQAADVIICPCGSGTTMAGIVLGMKGKGRAIGVAAVQNAGFLSSTILEMVYQGGTGSRDNFEILTEFDHGGFAKTSPELLDFCDHFTAETQIPIEPVYTGKMLYAVAELCSRKYFNNMHNIVLLHTGGLQGIRGFSSQP</sequence>